<organism evidence="1 2">
    <name type="scientific">Choristoneura fumiferana</name>
    <name type="common">Spruce budworm moth</name>
    <name type="synonym">Archips fumiferana</name>
    <dbReference type="NCBI Taxonomy" id="7141"/>
    <lineage>
        <taxon>Eukaryota</taxon>
        <taxon>Metazoa</taxon>
        <taxon>Ecdysozoa</taxon>
        <taxon>Arthropoda</taxon>
        <taxon>Hexapoda</taxon>
        <taxon>Insecta</taxon>
        <taxon>Pterygota</taxon>
        <taxon>Neoptera</taxon>
        <taxon>Endopterygota</taxon>
        <taxon>Lepidoptera</taxon>
        <taxon>Glossata</taxon>
        <taxon>Ditrysia</taxon>
        <taxon>Tortricoidea</taxon>
        <taxon>Tortricidae</taxon>
        <taxon>Tortricinae</taxon>
        <taxon>Choristoneura</taxon>
    </lineage>
</organism>
<sequence>MRAKKYRAAGAVAQLRARGHSSGLQRDFIQPCRPLAGNATVFCFNARSATRTRPTPSNTAARTAAPPAASATRALAEPEIERQDTNSPLQFVGDTVASQRLFLAPIERSSRVFDGSNVVVQAETESVVDRGAATLPRDSGQSSGTPGFPLRVVNGILIYEIRQAVLQVVGPYARSALIDTTILLANPAVKQQCLHCRVSAWRIRQPTINILTSIYATLNTCAKTCTSSWNILSRVDVASNQSMSVEQNSETQELSAGHAEAACKCLHYRERSRHACYAEDNSRPMIRWNEDKKKHAYTINFLIASSCPLVINHLGVSGTSANEARIKMETMPIDKAYTRHVGEKYANAQSDASPIPSGSLAQAARNTKKAINKLQGAEHTFYHFGSVSHASFSLAENDVRNLNIIVEDLSIDIPHEKSKTSSGTNETLSRRNQKICKRKATTPCHNHVKSILYKNNVLTNDMAYGQYNESVARTLFIEKLQKAVRPAGLFIDEEFGFLGASPDDPGPTAASRAAIKPIYVPLLGTGLLSEQEGLGYSSHAGPVRIGNFTRTIELLRRTNVSMIQELKIKKPLSSIVQGHILSFFGHVARRDDRSVERLVVQGKVEGTRARGRSPMRWTDQIKAALGSSLHKYTRKATVREEWRRMVVGPQGQQARSARTATTILLANPAVKQQCLHCCVSAWRTSCDKITDIQGTTDLELRHKWVAIFVREVLIPALGRFLCKGASSGNAASVLGTFVPGGKRAGGSPDGWTPATPEESQVRCRPLSQINKQMFAAAQKCSSSKRKWALSNTNRENSANKKAPATHFARQSTEGFTTSADKTGIQPHRKLRRSSTR</sequence>
<proteinExistence type="predicted"/>
<gene>
    <name evidence="1" type="ORF">MSG28_003085</name>
</gene>
<evidence type="ECO:0000313" key="2">
    <source>
        <dbReference type="Proteomes" id="UP001064048"/>
    </source>
</evidence>
<accession>A0ACC0JKH7</accession>
<protein>
    <submittedName>
        <fullName evidence="1">Uncharacterized protein</fullName>
    </submittedName>
</protein>
<evidence type="ECO:0000313" key="1">
    <source>
        <dbReference type="EMBL" id="KAI8424658.1"/>
    </source>
</evidence>
<dbReference type="Proteomes" id="UP001064048">
    <property type="component" value="Chromosome 4"/>
</dbReference>
<reference evidence="1 2" key="1">
    <citation type="journal article" date="2022" name="Genome Biol. Evol.">
        <title>The Spruce Budworm Genome: Reconstructing the Evolutionary History of Antifreeze Proteins.</title>
        <authorList>
            <person name="Beliveau C."/>
            <person name="Gagne P."/>
            <person name="Picq S."/>
            <person name="Vernygora O."/>
            <person name="Keeling C.I."/>
            <person name="Pinkney K."/>
            <person name="Doucet D."/>
            <person name="Wen F."/>
            <person name="Johnston J.S."/>
            <person name="Maaroufi H."/>
            <person name="Boyle B."/>
            <person name="Laroche J."/>
            <person name="Dewar K."/>
            <person name="Juretic N."/>
            <person name="Blackburn G."/>
            <person name="Nisole A."/>
            <person name="Brunet B."/>
            <person name="Brandao M."/>
            <person name="Lumley L."/>
            <person name="Duan J."/>
            <person name="Quan G."/>
            <person name="Lucarotti C.J."/>
            <person name="Roe A.D."/>
            <person name="Sperling F.A.H."/>
            <person name="Levesque R.C."/>
            <person name="Cusson M."/>
        </authorList>
    </citation>
    <scope>NUCLEOTIDE SEQUENCE [LARGE SCALE GENOMIC DNA]</scope>
    <source>
        <strain evidence="1">Glfc:IPQL:Cfum</strain>
    </source>
</reference>
<name>A0ACC0JKH7_CHOFU</name>
<dbReference type="EMBL" id="CM046104">
    <property type="protein sequence ID" value="KAI8424658.1"/>
    <property type="molecule type" value="Genomic_DNA"/>
</dbReference>
<comment type="caution">
    <text evidence="1">The sequence shown here is derived from an EMBL/GenBank/DDBJ whole genome shotgun (WGS) entry which is preliminary data.</text>
</comment>
<keyword evidence="2" id="KW-1185">Reference proteome</keyword>